<accession>A0A854Q8H3</accession>
<feature type="region of interest" description="Disordered" evidence="1">
    <location>
        <begin position="656"/>
        <end position="692"/>
    </location>
</feature>
<feature type="compositionally biased region" description="Polar residues" evidence="1">
    <location>
        <begin position="660"/>
        <end position="669"/>
    </location>
</feature>
<feature type="compositionally biased region" description="Low complexity" evidence="1">
    <location>
        <begin position="676"/>
        <end position="692"/>
    </location>
</feature>
<dbReference type="EMBL" id="AMKT01000059">
    <property type="protein sequence ID" value="OXG17708.1"/>
    <property type="molecule type" value="Genomic_DNA"/>
</dbReference>
<dbReference type="AlphaFoldDB" id="A0A854Q8H3"/>
<sequence length="920" mass="103420">MSALPSQRVGGRRLVAPRHNMARSSKRSVLQKVDSLIQKTQEEAKSIESTNASQTKAARKIDTSQFEPSWNDDDIDSLFQPAIHWKTIIETGRKARRKMEHCSAKMYEYETKLRQEALELQKDSNLPDSLSKLSHFEPYRKAFIDFQNTQTALDSLNKMSDQVYDQVQNAIHNSLRSAKPLMETLSDPVEKNWLNSVNASLVLQSSVNDFYDALASKVREPSDNHDSFNQRMLSAWRNAHIQRETFLRCSSMVLDALRSGASSMDPRTPWSKVKELGKLDQIDRVTYGTISEPLPESIDGTTGMPKGKCSVWSLGILTSISEDADLKIQPQARLSMYSDSFTVPDWPTFESIPWLNAPMPEGDWRPYDGCSIHTGALHINTGPISHLSRNLAAELNAMGKQWNEAMRDASQKFESSIFSLGMEGKVDVDRINKIIRLENQEWLLGQAEEYFDHVVTDIWDKHDAEVRSVQKEQVEYIRGQLRDLGLTSQQTAERWIETAQAVSEMELNEGRDIILYTLTMTAPSEELQDTLREEQKLIQSTYKSRMKNLRQSRRSLNDLFTDNGFTLPVPNSAGSLMKLLRQREEEKEKTQDIADHSDFTVEEEQMVNYVVPVSQFMRNSSSIAGEMAVVKDKIPASNQKRLKMDKLAFKSDTAAGMSSMPMQGHSSSAAKPILDSSVSSRPSTRSSSPESILSQSILDDMIGCTLTLEPLYHAMADQEEQSPVHPSAIELPIPRTTNSTIIADDDGYNSTIATPAIDGSAISAIPLVTTADVPQVRMLDGTPLVSDIGEYLRSDSTTPISDNQAGAAQAVIDNKIHSGGASFFSDTPYFRSNNVYIQPHWISHEIIDHETVKSTRYDGYVEYTRITVAPSIKTEDDIHKSVVEGGWNARQKERRRRGSASILERQPSRPIYPNYESDTE</sequence>
<feature type="region of interest" description="Disordered" evidence="1">
    <location>
        <begin position="41"/>
        <end position="66"/>
    </location>
</feature>
<feature type="compositionally biased region" description="Polar residues" evidence="1">
    <location>
        <begin position="47"/>
        <end position="56"/>
    </location>
</feature>
<dbReference type="Proteomes" id="UP000199727">
    <property type="component" value="Unassembled WGS sequence"/>
</dbReference>
<feature type="region of interest" description="Disordered" evidence="1">
    <location>
        <begin position="889"/>
        <end position="920"/>
    </location>
</feature>
<comment type="caution">
    <text evidence="2">The sequence shown here is derived from an EMBL/GenBank/DDBJ whole genome shotgun (WGS) entry which is preliminary data.</text>
</comment>
<name>A0A854Q8H3_CRYNE</name>
<gene>
    <name evidence="2" type="ORF">C361_04699</name>
</gene>
<evidence type="ECO:0000256" key="1">
    <source>
        <dbReference type="SAM" id="MobiDB-lite"/>
    </source>
</evidence>
<evidence type="ECO:0000313" key="3">
    <source>
        <dbReference type="Proteomes" id="UP000199727"/>
    </source>
</evidence>
<evidence type="ECO:0000313" key="2">
    <source>
        <dbReference type="EMBL" id="OXG17708.1"/>
    </source>
</evidence>
<proteinExistence type="predicted"/>
<organism evidence="2 3">
    <name type="scientific">Cryptococcus neoformans Tu259-1</name>
    <dbReference type="NCBI Taxonomy" id="1230072"/>
    <lineage>
        <taxon>Eukaryota</taxon>
        <taxon>Fungi</taxon>
        <taxon>Dikarya</taxon>
        <taxon>Basidiomycota</taxon>
        <taxon>Agaricomycotina</taxon>
        <taxon>Tremellomycetes</taxon>
        <taxon>Tremellales</taxon>
        <taxon>Cryptococcaceae</taxon>
        <taxon>Cryptococcus</taxon>
        <taxon>Cryptococcus neoformans species complex</taxon>
    </lineage>
</organism>
<protein>
    <submittedName>
        <fullName evidence="2">Uncharacterized protein</fullName>
    </submittedName>
</protein>
<reference evidence="2 3" key="1">
    <citation type="submission" date="2017-06" db="EMBL/GenBank/DDBJ databases">
        <title>Global population genomics of the pathogenic fungus Cryptococcus neoformans var. grubii.</title>
        <authorList>
            <person name="Cuomo C."/>
            <person name="Litvintseva A."/>
            <person name="Chen Y."/>
            <person name="Young S."/>
            <person name="Zeng Q."/>
            <person name="Chapman S."/>
            <person name="Gujja S."/>
            <person name="Saif S."/>
            <person name="Birren B."/>
        </authorList>
    </citation>
    <scope>NUCLEOTIDE SEQUENCE [LARGE SCALE GENOMIC DNA]</scope>
    <source>
        <strain evidence="2 3">Tu259-1</strain>
    </source>
</reference>